<reference evidence="1" key="1">
    <citation type="submission" date="2023-05" db="EMBL/GenBank/DDBJ databases">
        <authorList>
            <person name="Zhang X."/>
        </authorList>
    </citation>
    <scope>NUCLEOTIDE SEQUENCE</scope>
    <source>
        <strain evidence="1">YF14B1</strain>
    </source>
</reference>
<evidence type="ECO:0000313" key="2">
    <source>
        <dbReference type="Proteomes" id="UP001241110"/>
    </source>
</evidence>
<organism evidence="1 2">
    <name type="scientific">Xanthocytophaga flava</name>
    <dbReference type="NCBI Taxonomy" id="3048013"/>
    <lineage>
        <taxon>Bacteria</taxon>
        <taxon>Pseudomonadati</taxon>
        <taxon>Bacteroidota</taxon>
        <taxon>Cytophagia</taxon>
        <taxon>Cytophagales</taxon>
        <taxon>Rhodocytophagaceae</taxon>
        <taxon>Xanthocytophaga</taxon>
    </lineage>
</organism>
<proteinExistence type="predicted"/>
<dbReference type="EMBL" id="JASJOS010000003">
    <property type="protein sequence ID" value="MDJ1480211.1"/>
    <property type="molecule type" value="Genomic_DNA"/>
</dbReference>
<protein>
    <submittedName>
        <fullName evidence="1">Uncharacterized protein</fullName>
    </submittedName>
</protein>
<comment type="caution">
    <text evidence="1">The sequence shown here is derived from an EMBL/GenBank/DDBJ whole genome shotgun (WGS) entry which is preliminary data.</text>
</comment>
<dbReference type="Proteomes" id="UP001241110">
    <property type="component" value="Unassembled WGS sequence"/>
</dbReference>
<dbReference type="AlphaFoldDB" id="A0AAE3U5F5"/>
<gene>
    <name evidence="1" type="ORF">QNI16_06925</name>
</gene>
<dbReference type="RefSeq" id="WP_313976785.1">
    <property type="nucleotide sequence ID" value="NZ_JASJOS010000003.1"/>
</dbReference>
<accession>A0AAE3U5F5</accession>
<evidence type="ECO:0000313" key="1">
    <source>
        <dbReference type="EMBL" id="MDJ1480211.1"/>
    </source>
</evidence>
<name>A0AAE3U5F5_9BACT</name>
<sequence>MTTHINTPDKRITMGLFKRIFGKGDAELDKRVNNEVEQIKSGQITKIYPILKPGDWVGIQAGALKQTLLGTQEQPELVVAFGYDAPTNFVFLMPNDLEGKDPGQVLTSAYENLEAIESPFEFIGSLANQALAASGNDFSSEKILCQSHMLEAHKLLQAEELLVSIPRRTCMTIISRQADRDSLAKFAAIHNYTWQDDSYGNAPIINALFIVKDGLISGVISLDK</sequence>